<dbReference type="KEGG" id="htq:FRZ44_09130"/>
<dbReference type="RefSeq" id="WP_151176060.1">
    <property type="nucleotide sequence ID" value="NZ_CP042906.1"/>
</dbReference>
<evidence type="ECO:0000313" key="1">
    <source>
        <dbReference type="EMBL" id="QEX15626.1"/>
    </source>
</evidence>
<name>A0A5J6MLI1_9PROT</name>
<dbReference type="Proteomes" id="UP000326202">
    <property type="component" value="Chromosome"/>
</dbReference>
<organism evidence="1 2">
    <name type="scientific">Hypericibacter terrae</name>
    <dbReference type="NCBI Taxonomy" id="2602015"/>
    <lineage>
        <taxon>Bacteria</taxon>
        <taxon>Pseudomonadati</taxon>
        <taxon>Pseudomonadota</taxon>
        <taxon>Alphaproteobacteria</taxon>
        <taxon>Rhodospirillales</taxon>
        <taxon>Dongiaceae</taxon>
        <taxon>Hypericibacter</taxon>
    </lineage>
</organism>
<keyword evidence="2" id="KW-1185">Reference proteome</keyword>
<dbReference type="EMBL" id="CP042906">
    <property type="protein sequence ID" value="QEX15626.1"/>
    <property type="molecule type" value="Genomic_DNA"/>
</dbReference>
<dbReference type="OrthoDB" id="9429361at2"/>
<sequence length="199" mass="22821">MIYIEYVERDRFMPLEIFRYLGNQAAWTAPEDQLVGSFGRTMRIGPMPSYLAFWKCDGMKRMDEWEAHFHSDAGIRDTHELATHRAIHLQKAGCYDEVVTGPAADQGKLFYIEYFAARSAVSNDQIATHFQARAKKQPEATLNFVLRRIGRLGPDPGAIAVWSLADYVALEPFTRLDLDEDPFRPADIGVYRWFGKEIL</sequence>
<evidence type="ECO:0008006" key="3">
    <source>
        <dbReference type="Google" id="ProtNLM"/>
    </source>
</evidence>
<reference evidence="1 2" key="1">
    <citation type="submission" date="2019-08" db="EMBL/GenBank/DDBJ databases">
        <title>Hyperibacter terrae gen. nov., sp. nov. and Hyperibacter viscosus sp. nov., two new members in the family Rhodospirillaceae isolated from the rhizosphere of Hypericum perforatum.</title>
        <authorList>
            <person name="Noviana Z."/>
        </authorList>
    </citation>
    <scope>NUCLEOTIDE SEQUENCE [LARGE SCALE GENOMIC DNA]</scope>
    <source>
        <strain evidence="1 2">R5913</strain>
    </source>
</reference>
<gene>
    <name evidence="1" type="ORF">FRZ44_09130</name>
</gene>
<protein>
    <recommendedName>
        <fullName evidence="3">NIPSNAP domain-containing protein</fullName>
    </recommendedName>
</protein>
<dbReference type="AlphaFoldDB" id="A0A5J6MLI1"/>
<proteinExistence type="predicted"/>
<accession>A0A5J6MLI1</accession>
<evidence type="ECO:0000313" key="2">
    <source>
        <dbReference type="Proteomes" id="UP000326202"/>
    </source>
</evidence>